<dbReference type="Proteomes" id="UP000251577">
    <property type="component" value="Unassembled WGS sequence"/>
</dbReference>
<proteinExistence type="predicted"/>
<evidence type="ECO:0000256" key="1">
    <source>
        <dbReference type="SAM" id="Phobius"/>
    </source>
</evidence>
<gene>
    <name evidence="3" type="ORF">DLJ54_08625</name>
</gene>
<keyword evidence="1" id="KW-1133">Transmembrane helix</keyword>
<evidence type="ECO:0000313" key="3">
    <source>
        <dbReference type="EMBL" id="RAV31390.1"/>
    </source>
</evidence>
<keyword evidence="1" id="KW-0812">Transmembrane</keyword>
<keyword evidence="1" id="KW-0472">Membrane</keyword>
<accession>A0A364V418</accession>
<reference evidence="3 4" key="1">
    <citation type="journal article" date="2018" name="Syst. Appl. Microbiol.">
        <title>Corynebacterium heidelbergense sp. nov., isolated from the preen glands of Egyptian geese (Alopochen aegyptiacus).</title>
        <authorList>
            <person name="Braun M.S."/>
            <person name="Wang E."/>
            <person name="Zimmermann S."/>
            <person name="Wink M."/>
        </authorList>
    </citation>
    <scope>NUCLEOTIDE SEQUENCE [LARGE SCALE GENOMIC DNA]</scope>
    <source>
        <strain evidence="3 4">647</strain>
    </source>
</reference>
<feature type="transmembrane region" description="Helical" evidence="1">
    <location>
        <begin position="22"/>
        <end position="48"/>
    </location>
</feature>
<keyword evidence="4" id="KW-1185">Reference proteome</keyword>
<organism evidence="3 4">
    <name type="scientific">Corynebacterium heidelbergense</name>
    <dbReference type="NCBI Taxonomy" id="2055947"/>
    <lineage>
        <taxon>Bacteria</taxon>
        <taxon>Bacillati</taxon>
        <taxon>Actinomycetota</taxon>
        <taxon>Actinomycetes</taxon>
        <taxon>Mycobacteriales</taxon>
        <taxon>Corynebacteriaceae</taxon>
        <taxon>Corynebacterium</taxon>
    </lineage>
</organism>
<dbReference type="EMBL" id="QHCV01000103">
    <property type="protein sequence ID" value="RAV31390.1"/>
    <property type="molecule type" value="Genomic_DNA"/>
</dbReference>
<feature type="non-terminal residue" evidence="3">
    <location>
        <position position="53"/>
    </location>
</feature>
<dbReference type="InterPro" id="IPR036188">
    <property type="entry name" value="FAD/NAD-bd_sf"/>
</dbReference>
<evidence type="ECO:0000259" key="2">
    <source>
        <dbReference type="Pfam" id="PF00070"/>
    </source>
</evidence>
<dbReference type="InterPro" id="IPR039648">
    <property type="entry name" value="DHPH_N"/>
</dbReference>
<dbReference type="Gene3D" id="3.50.50.60">
    <property type="entry name" value="FAD/NAD(P)-binding domain"/>
    <property type="match status" value="1"/>
</dbReference>
<protein>
    <recommendedName>
        <fullName evidence="2">Pyridine nucleotide-disulphide oxidoreductase N-terminal domain-containing protein</fullName>
    </recommendedName>
</protein>
<dbReference type="AlphaFoldDB" id="A0A364V418"/>
<evidence type="ECO:0000313" key="4">
    <source>
        <dbReference type="Proteomes" id="UP000251577"/>
    </source>
</evidence>
<comment type="caution">
    <text evidence="3">The sequence shown here is derived from an EMBL/GenBank/DDBJ whole genome shotgun (WGS) entry which is preliminary data.</text>
</comment>
<name>A0A364V418_9CORY</name>
<sequence length="53" mass="5509">MELPEPVPTMMMSKCSGAVLEAAWGAGIIAVEFAHVFSAFGTAVTVLARGENL</sequence>
<dbReference type="Pfam" id="PF00070">
    <property type="entry name" value="Pyr_redox"/>
    <property type="match status" value="1"/>
</dbReference>
<feature type="domain" description="Pyridine nucleotide-disulphide oxidoreductase N-terminal" evidence="2">
    <location>
        <begin position="25"/>
        <end position="52"/>
    </location>
</feature>